<organism evidence="1 2">
    <name type="scientific">Guyanagaster necrorhizus</name>
    <dbReference type="NCBI Taxonomy" id="856835"/>
    <lineage>
        <taxon>Eukaryota</taxon>
        <taxon>Fungi</taxon>
        <taxon>Dikarya</taxon>
        <taxon>Basidiomycota</taxon>
        <taxon>Agaricomycotina</taxon>
        <taxon>Agaricomycetes</taxon>
        <taxon>Agaricomycetidae</taxon>
        <taxon>Agaricales</taxon>
        <taxon>Marasmiineae</taxon>
        <taxon>Physalacriaceae</taxon>
        <taxon>Guyanagaster</taxon>
    </lineage>
</organism>
<gene>
    <name evidence="1" type="ORF">BT62DRAFT_129885</name>
</gene>
<reference evidence="1" key="1">
    <citation type="submission" date="2020-11" db="EMBL/GenBank/DDBJ databases">
        <title>Adaptations for nitrogen fixation in a non-lichenized fungal sporocarp promotes dispersal by wood-feeding termites.</title>
        <authorList>
            <consortium name="DOE Joint Genome Institute"/>
            <person name="Koch R.A."/>
            <person name="Yoon G."/>
            <person name="Arayal U."/>
            <person name="Lail K."/>
            <person name="Amirebrahimi M."/>
            <person name="Labutti K."/>
            <person name="Lipzen A."/>
            <person name="Riley R."/>
            <person name="Barry K."/>
            <person name="Henrissat B."/>
            <person name="Grigoriev I.V."/>
            <person name="Herr J.R."/>
            <person name="Aime M.C."/>
        </authorList>
    </citation>
    <scope>NUCLEOTIDE SEQUENCE</scope>
    <source>
        <strain evidence="1">MCA 3950</strain>
    </source>
</reference>
<protein>
    <submittedName>
        <fullName evidence="1">Uncharacterized protein</fullName>
    </submittedName>
</protein>
<keyword evidence="2" id="KW-1185">Reference proteome</keyword>
<comment type="caution">
    <text evidence="1">The sequence shown here is derived from an EMBL/GenBank/DDBJ whole genome shotgun (WGS) entry which is preliminary data.</text>
</comment>
<dbReference type="RefSeq" id="XP_043040120.1">
    <property type="nucleotide sequence ID" value="XM_043179790.1"/>
</dbReference>
<evidence type="ECO:0000313" key="2">
    <source>
        <dbReference type="Proteomes" id="UP000812287"/>
    </source>
</evidence>
<dbReference type="AlphaFoldDB" id="A0A9P7VTV6"/>
<accession>A0A9P7VTV6</accession>
<name>A0A9P7VTV6_9AGAR</name>
<sequence>MLVDLKSLRGLTTLVVRPASTDDLESIGTILEATKDTLERLDVGTMRMINRPDGLPRLNLYHLQSLSLSISDNPVHRPLLRWWTDTLRSSGGTYQLEELAINVGVHFYDADVEESDVVSHFFAEPSQWEELDKVLTQPEMRELRKVLVRVQLREGAEGAASMMQALEDVIRKSLSRLGRQSLLEVEVTDCLHRQGCAKRE</sequence>
<proteinExistence type="predicted"/>
<evidence type="ECO:0000313" key="1">
    <source>
        <dbReference type="EMBL" id="KAG7446620.1"/>
    </source>
</evidence>
<dbReference type="EMBL" id="MU250534">
    <property type="protein sequence ID" value="KAG7446620.1"/>
    <property type="molecule type" value="Genomic_DNA"/>
</dbReference>
<dbReference type="Proteomes" id="UP000812287">
    <property type="component" value="Unassembled WGS sequence"/>
</dbReference>
<dbReference type="OrthoDB" id="2745898at2759"/>
<dbReference type="GeneID" id="66102084"/>